<dbReference type="InterPro" id="IPR024084">
    <property type="entry name" value="IsoPropMal-DH-like_dom"/>
</dbReference>
<dbReference type="GO" id="GO:0006102">
    <property type="term" value="P:isocitrate metabolic process"/>
    <property type="evidence" value="ECO:0007669"/>
    <property type="project" value="TreeGrafter"/>
</dbReference>
<keyword evidence="4" id="KW-0809">Transit peptide</keyword>
<dbReference type="NCBIfam" id="TIGR00175">
    <property type="entry name" value="mito_nad_idh"/>
    <property type="match status" value="1"/>
</dbReference>
<evidence type="ECO:0000256" key="6">
    <source>
        <dbReference type="ARBA" id="ARBA00041658"/>
    </source>
</evidence>
<evidence type="ECO:0000313" key="10">
    <source>
        <dbReference type="Proteomes" id="UP001153737"/>
    </source>
</evidence>
<keyword evidence="5" id="KW-0496">Mitochondrion</keyword>
<dbReference type="FunFam" id="3.40.718.10:FF:000001">
    <property type="entry name" value="Isocitrate dehydrogenase [NAD] subunit, mitochondrial"/>
    <property type="match status" value="1"/>
</dbReference>
<dbReference type="EMBL" id="OU896716">
    <property type="protein sequence ID" value="CAH1117514.1"/>
    <property type="molecule type" value="Genomic_DNA"/>
</dbReference>
<protein>
    <recommendedName>
        <fullName evidence="6">Isocitric dehydrogenase subunit beta</fullName>
    </recommendedName>
    <alternativeName>
        <fullName evidence="7">NAD(+)-specific ICDH subunit beta</fullName>
    </alternativeName>
</protein>
<evidence type="ECO:0000259" key="8">
    <source>
        <dbReference type="SMART" id="SM01329"/>
    </source>
</evidence>
<dbReference type="Pfam" id="PF00180">
    <property type="entry name" value="Iso_dh"/>
    <property type="match status" value="1"/>
</dbReference>
<keyword evidence="10" id="KW-1185">Reference proteome</keyword>
<comment type="subcellular location">
    <subcellularLocation>
        <location evidence="1">Mitochondrion</location>
    </subcellularLocation>
</comment>
<dbReference type="PANTHER" id="PTHR11835">
    <property type="entry name" value="DECARBOXYLATING DEHYDROGENASES-ISOCITRATE, ISOPROPYLMALATE, TARTRATE"/>
    <property type="match status" value="1"/>
</dbReference>
<keyword evidence="3" id="KW-0816">Tricarboxylic acid cycle</keyword>
<dbReference type="InterPro" id="IPR004434">
    <property type="entry name" value="Isocitrate_DH_NAD"/>
</dbReference>
<name>A0A9P0GNT3_PHACE</name>
<evidence type="ECO:0000256" key="7">
    <source>
        <dbReference type="ARBA" id="ARBA00041742"/>
    </source>
</evidence>
<feature type="domain" description="Isopropylmalate dehydrogenase-like" evidence="8">
    <location>
        <begin position="26"/>
        <end position="355"/>
    </location>
</feature>
<proteinExistence type="inferred from homology"/>
<organism evidence="9 10">
    <name type="scientific">Phaedon cochleariae</name>
    <name type="common">Mustard beetle</name>
    <dbReference type="NCBI Taxonomy" id="80249"/>
    <lineage>
        <taxon>Eukaryota</taxon>
        <taxon>Metazoa</taxon>
        <taxon>Ecdysozoa</taxon>
        <taxon>Arthropoda</taxon>
        <taxon>Hexapoda</taxon>
        <taxon>Insecta</taxon>
        <taxon>Pterygota</taxon>
        <taxon>Neoptera</taxon>
        <taxon>Endopterygota</taxon>
        <taxon>Coleoptera</taxon>
        <taxon>Polyphaga</taxon>
        <taxon>Cucujiformia</taxon>
        <taxon>Chrysomeloidea</taxon>
        <taxon>Chrysomelidae</taxon>
        <taxon>Chrysomelinae</taxon>
        <taxon>Chrysomelini</taxon>
        <taxon>Phaedon</taxon>
    </lineage>
</organism>
<evidence type="ECO:0000313" key="9">
    <source>
        <dbReference type="EMBL" id="CAH1117514.1"/>
    </source>
</evidence>
<comment type="similarity">
    <text evidence="2">Belongs to the isocitrate and isopropylmalate dehydrogenases family.</text>
</comment>
<dbReference type="Proteomes" id="UP001153737">
    <property type="component" value="Chromosome 10"/>
</dbReference>
<evidence type="ECO:0000256" key="1">
    <source>
        <dbReference type="ARBA" id="ARBA00004173"/>
    </source>
</evidence>
<dbReference type="GO" id="GO:0006099">
    <property type="term" value="P:tricarboxylic acid cycle"/>
    <property type="evidence" value="ECO:0007669"/>
    <property type="project" value="UniProtKB-KW"/>
</dbReference>
<reference evidence="9" key="2">
    <citation type="submission" date="2022-10" db="EMBL/GenBank/DDBJ databases">
        <authorList>
            <consortium name="ENA_rothamsted_submissions"/>
            <consortium name="culmorum"/>
            <person name="King R."/>
        </authorList>
    </citation>
    <scope>NUCLEOTIDE SEQUENCE</scope>
</reference>
<reference evidence="9" key="1">
    <citation type="submission" date="2022-01" db="EMBL/GenBank/DDBJ databases">
        <authorList>
            <person name="King R."/>
        </authorList>
    </citation>
    <scope>NUCLEOTIDE SEQUENCE</scope>
</reference>
<dbReference type="SMART" id="SM01329">
    <property type="entry name" value="Iso_dh"/>
    <property type="match status" value="1"/>
</dbReference>
<evidence type="ECO:0000256" key="3">
    <source>
        <dbReference type="ARBA" id="ARBA00022532"/>
    </source>
</evidence>
<dbReference type="PANTHER" id="PTHR11835:SF42">
    <property type="entry name" value="ISOCITRATE DEHYDROGENASE [NAD] SUBUNIT BETA, MITOCHONDRIAL"/>
    <property type="match status" value="1"/>
</dbReference>
<evidence type="ECO:0000256" key="5">
    <source>
        <dbReference type="ARBA" id="ARBA00023128"/>
    </source>
</evidence>
<evidence type="ECO:0000256" key="2">
    <source>
        <dbReference type="ARBA" id="ARBA00007769"/>
    </source>
</evidence>
<evidence type="ECO:0000256" key="4">
    <source>
        <dbReference type="ARBA" id="ARBA00022946"/>
    </source>
</evidence>
<dbReference type="AlphaFoldDB" id="A0A9P0GNT3"/>
<sequence>MFSDICKRYLRTLRTRNSTRNYTDHRIIPCTLVPGDGVGPEMVHSVQEVFHAASVPMEFETIFFSEINPLKSATLEQVASSISRNRVCLHGIVATPDLSATGELQNLNMKLRKRLNLFAQVVHVKSLPGIKSRHAGVDCVIIREQTEGEYSALEHETVKGMVECLKIVTKKKSEEIAKFAFDYAAGNKRSKVTAVHKASIFKLTDGMFLKSCEKMAELYPKIKFQAISIDHCTMAMVSSPQQFDVLVTPNLYGTILENIGAALVGGAGVVAGSSYSSDCVIYEPGARHAFARATGQDIANPTAMLLCGVKLLRHVNLPEYGEMLKKAVLKVLGEGKVRTKDIGGDSTTQEFTKAVIHNLDLHSLNAV</sequence>
<accession>A0A9P0GNT3</accession>
<dbReference type="OrthoDB" id="10261637at2759"/>
<dbReference type="GO" id="GO:0005739">
    <property type="term" value="C:mitochondrion"/>
    <property type="evidence" value="ECO:0007669"/>
    <property type="project" value="UniProtKB-SubCell"/>
</dbReference>
<dbReference type="Gene3D" id="3.40.718.10">
    <property type="entry name" value="Isopropylmalate Dehydrogenase"/>
    <property type="match status" value="1"/>
</dbReference>
<gene>
    <name evidence="9" type="ORF">PHAECO_LOCUS1507</name>
</gene>
<dbReference type="SUPFAM" id="SSF53659">
    <property type="entry name" value="Isocitrate/Isopropylmalate dehydrogenase-like"/>
    <property type="match status" value="1"/>
</dbReference>